<dbReference type="EMBL" id="JAECZB010000093">
    <property type="protein sequence ID" value="MBH8555351.1"/>
    <property type="molecule type" value="Genomic_DNA"/>
</dbReference>
<dbReference type="RefSeq" id="WP_214441573.1">
    <property type="nucleotide sequence ID" value="NZ_JAECZB010000093.1"/>
</dbReference>
<comment type="caution">
    <text evidence="1">The sequence shown here is derived from an EMBL/GenBank/DDBJ whole genome shotgun (WGS) entry which is preliminary data.</text>
</comment>
<dbReference type="Proteomes" id="UP000599391">
    <property type="component" value="Unassembled WGS sequence"/>
</dbReference>
<keyword evidence="2" id="KW-1185">Reference proteome</keyword>
<evidence type="ECO:0000313" key="2">
    <source>
        <dbReference type="Proteomes" id="UP000599391"/>
    </source>
</evidence>
<reference evidence="1 2" key="1">
    <citation type="journal article" date="2021" name="Int. J. Syst. Evol. Microbiol.">
        <title>Amazonocrinis nigriterrae gen. nov., sp. nov., Atlanticothrix silvestris gen. nov., sp. nov. and Dendronalium phyllosphericum gen. nov., sp. nov., nostocacean cyanobacteria from Brazilian environments.</title>
        <authorList>
            <person name="Alvarenga D.O."/>
            <person name="Andreote A.P.D."/>
            <person name="Branco L.H.Z."/>
            <person name="Delbaje E."/>
            <person name="Cruz R.B."/>
            <person name="Varani A.M."/>
            <person name="Fiore M.F."/>
        </authorList>
    </citation>
    <scope>NUCLEOTIDE SEQUENCE [LARGE SCALE GENOMIC DNA]</scope>
    <source>
        <strain evidence="1 2">CENA357</strain>
    </source>
</reference>
<gene>
    <name evidence="1" type="ORF">I8751_23980</name>
</gene>
<proteinExistence type="predicted"/>
<organism evidence="1 2">
    <name type="scientific">Atlanticothrix silvestris CENA357</name>
    <dbReference type="NCBI Taxonomy" id="1725252"/>
    <lineage>
        <taxon>Bacteria</taxon>
        <taxon>Bacillati</taxon>
        <taxon>Cyanobacteriota</taxon>
        <taxon>Cyanophyceae</taxon>
        <taxon>Nostocales</taxon>
        <taxon>Nodulariaceae</taxon>
        <taxon>Atlanticothrix</taxon>
        <taxon>Atlanticothrix silvestris</taxon>
    </lineage>
</organism>
<dbReference type="AlphaFoldDB" id="A0A8J7HLY1"/>
<protein>
    <submittedName>
        <fullName evidence="1">Uncharacterized protein</fullName>
    </submittedName>
</protein>
<dbReference type="SUPFAM" id="SSF143100">
    <property type="entry name" value="TTHA1013/TTHA0281-like"/>
    <property type="match status" value="1"/>
</dbReference>
<sequence length="113" mass="12780">MVINFSSVTLPQSENLKLHILVERNSEGNVIASVLEFPNTQVEASTQEQAVEELKKLLSTRLEKIEIIPVEIQLPQSEAENPWMKFAGVFKDDADFAEIADNLRAERNIIDED</sequence>
<dbReference type="InterPro" id="IPR035069">
    <property type="entry name" value="TTHA1013/TTHA0281-like"/>
</dbReference>
<evidence type="ECO:0000313" key="1">
    <source>
        <dbReference type="EMBL" id="MBH8555351.1"/>
    </source>
</evidence>
<accession>A0A8J7HLY1</accession>
<name>A0A8J7HLY1_9CYAN</name>